<evidence type="ECO:0000256" key="7">
    <source>
        <dbReference type="ARBA" id="ARBA00047899"/>
    </source>
</evidence>
<organism evidence="12 13">
    <name type="scientific">Mycena pura</name>
    <dbReference type="NCBI Taxonomy" id="153505"/>
    <lineage>
        <taxon>Eukaryota</taxon>
        <taxon>Fungi</taxon>
        <taxon>Dikarya</taxon>
        <taxon>Basidiomycota</taxon>
        <taxon>Agaricomycotina</taxon>
        <taxon>Agaricomycetes</taxon>
        <taxon>Agaricomycetidae</taxon>
        <taxon>Agaricales</taxon>
        <taxon>Marasmiineae</taxon>
        <taxon>Mycenaceae</taxon>
        <taxon>Mycena</taxon>
    </lineage>
</organism>
<keyword evidence="2 10" id="KW-0723">Serine/threonine-protein kinase</keyword>
<dbReference type="Pfam" id="PF00069">
    <property type="entry name" value="Pkinase"/>
    <property type="match status" value="1"/>
</dbReference>
<keyword evidence="13" id="KW-1185">Reference proteome</keyword>
<dbReference type="GO" id="GO:0004674">
    <property type="term" value="F:protein serine/threonine kinase activity"/>
    <property type="evidence" value="ECO:0007669"/>
    <property type="project" value="UniProtKB-KW"/>
</dbReference>
<dbReference type="PROSITE" id="PS00108">
    <property type="entry name" value="PROTEIN_KINASE_ST"/>
    <property type="match status" value="1"/>
</dbReference>
<accession>A0AAD6VRI8</accession>
<evidence type="ECO:0000256" key="1">
    <source>
        <dbReference type="ARBA" id="ARBA00012513"/>
    </source>
</evidence>
<dbReference type="EC" id="2.7.11.1" evidence="1"/>
<dbReference type="Gene3D" id="1.10.510.10">
    <property type="entry name" value="Transferase(Phosphotransferase) domain 1"/>
    <property type="match status" value="1"/>
</dbReference>
<evidence type="ECO:0000256" key="4">
    <source>
        <dbReference type="ARBA" id="ARBA00022741"/>
    </source>
</evidence>
<reference evidence="12" key="1">
    <citation type="submission" date="2023-03" db="EMBL/GenBank/DDBJ databases">
        <title>Massive genome expansion in bonnet fungi (Mycena s.s.) driven by repeated elements and novel gene families across ecological guilds.</title>
        <authorList>
            <consortium name="Lawrence Berkeley National Laboratory"/>
            <person name="Harder C.B."/>
            <person name="Miyauchi S."/>
            <person name="Viragh M."/>
            <person name="Kuo A."/>
            <person name="Thoen E."/>
            <person name="Andreopoulos B."/>
            <person name="Lu D."/>
            <person name="Skrede I."/>
            <person name="Drula E."/>
            <person name="Henrissat B."/>
            <person name="Morin E."/>
            <person name="Kohler A."/>
            <person name="Barry K."/>
            <person name="LaButti K."/>
            <person name="Morin E."/>
            <person name="Salamov A."/>
            <person name="Lipzen A."/>
            <person name="Mereny Z."/>
            <person name="Hegedus B."/>
            <person name="Baldrian P."/>
            <person name="Stursova M."/>
            <person name="Weitz H."/>
            <person name="Taylor A."/>
            <person name="Grigoriev I.V."/>
            <person name="Nagy L.G."/>
            <person name="Martin F."/>
            <person name="Kauserud H."/>
        </authorList>
    </citation>
    <scope>NUCLEOTIDE SEQUENCE</scope>
    <source>
        <strain evidence="12">9144</strain>
    </source>
</reference>
<evidence type="ECO:0000259" key="11">
    <source>
        <dbReference type="PROSITE" id="PS50011"/>
    </source>
</evidence>
<comment type="catalytic activity">
    <reaction evidence="8">
        <text>L-seryl-[protein] + ATP = O-phospho-L-seryl-[protein] + ADP + H(+)</text>
        <dbReference type="Rhea" id="RHEA:17989"/>
        <dbReference type="Rhea" id="RHEA-COMP:9863"/>
        <dbReference type="Rhea" id="RHEA-COMP:11604"/>
        <dbReference type="ChEBI" id="CHEBI:15378"/>
        <dbReference type="ChEBI" id="CHEBI:29999"/>
        <dbReference type="ChEBI" id="CHEBI:30616"/>
        <dbReference type="ChEBI" id="CHEBI:83421"/>
        <dbReference type="ChEBI" id="CHEBI:456216"/>
        <dbReference type="EC" id="2.7.11.1"/>
    </reaction>
</comment>
<dbReference type="InterPro" id="IPR017441">
    <property type="entry name" value="Protein_kinase_ATP_BS"/>
</dbReference>
<dbReference type="EMBL" id="JARJCW010000009">
    <property type="protein sequence ID" value="KAJ7220639.1"/>
    <property type="molecule type" value="Genomic_DNA"/>
</dbReference>
<dbReference type="PANTHER" id="PTHR24361:SF433">
    <property type="entry name" value="PROTEIN KINASE DOMAIN-CONTAINING PROTEIN"/>
    <property type="match status" value="1"/>
</dbReference>
<dbReference type="AlphaFoldDB" id="A0AAD6VRI8"/>
<evidence type="ECO:0000256" key="8">
    <source>
        <dbReference type="ARBA" id="ARBA00048679"/>
    </source>
</evidence>
<name>A0AAD6VRI8_9AGAR</name>
<evidence type="ECO:0000313" key="12">
    <source>
        <dbReference type="EMBL" id="KAJ7220639.1"/>
    </source>
</evidence>
<dbReference type="SMART" id="SM00220">
    <property type="entry name" value="S_TKc"/>
    <property type="match status" value="1"/>
</dbReference>
<proteinExistence type="inferred from homology"/>
<evidence type="ECO:0000256" key="5">
    <source>
        <dbReference type="ARBA" id="ARBA00022777"/>
    </source>
</evidence>
<dbReference type="SUPFAM" id="SSF56112">
    <property type="entry name" value="Protein kinase-like (PK-like)"/>
    <property type="match status" value="1"/>
</dbReference>
<comment type="caution">
    <text evidence="12">The sequence shown here is derived from an EMBL/GenBank/DDBJ whole genome shotgun (WGS) entry which is preliminary data.</text>
</comment>
<protein>
    <recommendedName>
        <fullName evidence="1">non-specific serine/threonine protein kinase</fullName>
        <ecNumber evidence="1">2.7.11.1</ecNumber>
    </recommendedName>
</protein>
<dbReference type="Proteomes" id="UP001219525">
    <property type="component" value="Unassembled WGS sequence"/>
</dbReference>
<dbReference type="PROSITE" id="PS00107">
    <property type="entry name" value="PROTEIN_KINASE_ATP"/>
    <property type="match status" value="1"/>
</dbReference>
<evidence type="ECO:0000313" key="13">
    <source>
        <dbReference type="Proteomes" id="UP001219525"/>
    </source>
</evidence>
<sequence>MVYQEPNEELREQGLLRMQSLDETLRDLKSKSKLPMSSFVIKNKISRAIADLSDVRRDFMKESARRREELELALLEDSNFRAPTNHFNDTTSSLDNLGFQIVEAIFDDEEEEIPEVYKNLKRSKPANRIFWTKVVDTISAPSWTVPEESEDAIKNLEEKDQMYTLVPGSDGELGEGNYGSVGLAKVKDPNGSKPFYVAVKRFQDDQFIEREFSAFHFGLNLGEGTRPSVIVLEYVSGISVENLIALLALDENQCKGVIKQVASGLRHLHLLKIIHRDLKGSNVLIRETGVIKLVDFGISKLTSDLPVTHSQATVSGTDGFIAPEIIRQTGQYTELSDVWSLGCLILEILCRDWPQPKYIDWESRVMADSDSKLPFFMDTVPSEVRDKMSEKLVYLLSEHVFVEAETRWSANQIQNGTWLLG</sequence>
<comment type="similarity">
    <text evidence="10">Belongs to the protein kinase superfamily.</text>
</comment>
<evidence type="ECO:0000256" key="10">
    <source>
        <dbReference type="RuleBase" id="RU000304"/>
    </source>
</evidence>
<evidence type="ECO:0000256" key="2">
    <source>
        <dbReference type="ARBA" id="ARBA00022527"/>
    </source>
</evidence>
<comment type="catalytic activity">
    <reaction evidence="7">
        <text>L-threonyl-[protein] + ATP = O-phospho-L-threonyl-[protein] + ADP + H(+)</text>
        <dbReference type="Rhea" id="RHEA:46608"/>
        <dbReference type="Rhea" id="RHEA-COMP:11060"/>
        <dbReference type="Rhea" id="RHEA-COMP:11605"/>
        <dbReference type="ChEBI" id="CHEBI:15378"/>
        <dbReference type="ChEBI" id="CHEBI:30013"/>
        <dbReference type="ChEBI" id="CHEBI:30616"/>
        <dbReference type="ChEBI" id="CHEBI:61977"/>
        <dbReference type="ChEBI" id="CHEBI:456216"/>
        <dbReference type="EC" id="2.7.11.1"/>
    </reaction>
</comment>
<feature type="binding site" evidence="9">
    <location>
        <position position="200"/>
    </location>
    <ligand>
        <name>ATP</name>
        <dbReference type="ChEBI" id="CHEBI:30616"/>
    </ligand>
</feature>
<dbReference type="GO" id="GO:0005524">
    <property type="term" value="F:ATP binding"/>
    <property type="evidence" value="ECO:0007669"/>
    <property type="project" value="UniProtKB-UniRule"/>
</dbReference>
<evidence type="ECO:0000256" key="3">
    <source>
        <dbReference type="ARBA" id="ARBA00022679"/>
    </source>
</evidence>
<keyword evidence="5 12" id="KW-0418">Kinase</keyword>
<keyword evidence="3" id="KW-0808">Transferase</keyword>
<keyword evidence="4 9" id="KW-0547">Nucleotide-binding</keyword>
<dbReference type="GO" id="GO:0005737">
    <property type="term" value="C:cytoplasm"/>
    <property type="evidence" value="ECO:0007669"/>
    <property type="project" value="TreeGrafter"/>
</dbReference>
<dbReference type="InterPro" id="IPR053235">
    <property type="entry name" value="Ser_Thr_kinase"/>
</dbReference>
<gene>
    <name evidence="12" type="ORF">GGX14DRAFT_389049</name>
</gene>
<dbReference type="InterPro" id="IPR011009">
    <property type="entry name" value="Kinase-like_dom_sf"/>
</dbReference>
<keyword evidence="6 9" id="KW-0067">ATP-binding</keyword>
<dbReference type="InterPro" id="IPR008271">
    <property type="entry name" value="Ser/Thr_kinase_AS"/>
</dbReference>
<evidence type="ECO:0000256" key="6">
    <source>
        <dbReference type="ARBA" id="ARBA00022840"/>
    </source>
</evidence>
<dbReference type="PROSITE" id="PS50011">
    <property type="entry name" value="PROTEIN_KINASE_DOM"/>
    <property type="match status" value="1"/>
</dbReference>
<evidence type="ECO:0000256" key="9">
    <source>
        <dbReference type="PROSITE-ProRule" id="PRU10141"/>
    </source>
</evidence>
<dbReference type="InterPro" id="IPR000719">
    <property type="entry name" value="Prot_kinase_dom"/>
</dbReference>
<dbReference type="PANTHER" id="PTHR24361">
    <property type="entry name" value="MITOGEN-ACTIVATED KINASE KINASE KINASE"/>
    <property type="match status" value="1"/>
</dbReference>
<feature type="domain" description="Protein kinase" evidence="11">
    <location>
        <begin position="167"/>
        <end position="419"/>
    </location>
</feature>